<comment type="function">
    <text evidence="1">DNA-dependent RNA polymerase (RNAP) catalyzes the transcription of DNA into RNA using the four ribonucleoside triphosphates as substrates.</text>
</comment>
<keyword evidence="1" id="KW-0963">Cytoplasm</keyword>
<evidence type="ECO:0000313" key="3">
    <source>
        <dbReference type="EMBL" id="HIH09931.1"/>
    </source>
</evidence>
<dbReference type="SUPFAM" id="SSF55287">
    <property type="entry name" value="RPB5-like RNA polymerase subunit"/>
    <property type="match status" value="1"/>
</dbReference>
<comment type="subunit">
    <text evidence="1">Part of the RNA polymerase complex.</text>
</comment>
<protein>
    <recommendedName>
        <fullName evidence="1">DNA-directed RNA polymerase subunit Rpo5</fullName>
        <ecNumber evidence="1">2.7.7.6</ecNumber>
    </recommendedName>
    <alternativeName>
        <fullName evidence="1">DNA-directed RNA polymerase subunit H</fullName>
    </alternativeName>
</protein>
<comment type="catalytic activity">
    <reaction evidence="1">
        <text>RNA(n) + a ribonucleoside 5'-triphosphate = RNA(n+1) + diphosphate</text>
        <dbReference type="Rhea" id="RHEA:21248"/>
        <dbReference type="Rhea" id="RHEA-COMP:14527"/>
        <dbReference type="Rhea" id="RHEA-COMP:17342"/>
        <dbReference type="ChEBI" id="CHEBI:33019"/>
        <dbReference type="ChEBI" id="CHEBI:61557"/>
        <dbReference type="ChEBI" id="CHEBI:140395"/>
        <dbReference type="EC" id="2.7.7.6"/>
    </reaction>
</comment>
<dbReference type="Gene3D" id="3.90.940.20">
    <property type="entry name" value="RPB5-like RNA polymerase subunit"/>
    <property type="match status" value="1"/>
</dbReference>
<dbReference type="AlphaFoldDB" id="A0A7J4IWM7"/>
<dbReference type="Pfam" id="PF01191">
    <property type="entry name" value="RNA_pol_Rpb5_C"/>
    <property type="match status" value="1"/>
</dbReference>
<gene>
    <name evidence="1" type="primary">rpo5</name>
    <name evidence="1" type="synonym">rpoH</name>
    <name evidence="3" type="ORF">HA254_04660</name>
</gene>
<proteinExistence type="inferred from homology"/>
<dbReference type="InterPro" id="IPR014381">
    <property type="entry name" value="Arch_Rpo5/euc_Rpb5"/>
</dbReference>
<dbReference type="HAMAP" id="MF_00025">
    <property type="entry name" value="RNApol_Rpo5_RPB5"/>
    <property type="match status" value="1"/>
</dbReference>
<feature type="domain" description="RNA polymerase subunit H/Rpb5 C-terminal" evidence="2">
    <location>
        <begin position="11"/>
        <end position="81"/>
    </location>
</feature>
<dbReference type="GO" id="GO:0000428">
    <property type="term" value="C:DNA-directed RNA polymerase complex"/>
    <property type="evidence" value="ECO:0007669"/>
    <property type="project" value="UniProtKB-KW"/>
</dbReference>
<dbReference type="EC" id="2.7.7.6" evidence="1"/>
<dbReference type="InterPro" id="IPR035913">
    <property type="entry name" value="RPB5-like_sf"/>
</dbReference>
<dbReference type="GO" id="GO:0003677">
    <property type="term" value="F:DNA binding"/>
    <property type="evidence" value="ECO:0007669"/>
    <property type="project" value="InterPro"/>
</dbReference>
<evidence type="ECO:0000259" key="2">
    <source>
        <dbReference type="Pfam" id="PF01191"/>
    </source>
</evidence>
<name>A0A7J4IWM7_9ARCH</name>
<keyword evidence="1" id="KW-0804">Transcription</keyword>
<accession>A0A7J4IWM7</accession>
<comment type="caution">
    <text evidence="3">The sequence shown here is derived from an EMBL/GenBank/DDBJ whole genome shotgun (WGS) entry which is preliminary data.</text>
</comment>
<comment type="similarity">
    <text evidence="1">Belongs to the archaeal Rpo5/eukaryotic RPB5 RNA polymerase subunit family.</text>
</comment>
<evidence type="ECO:0000313" key="4">
    <source>
        <dbReference type="Proteomes" id="UP000565078"/>
    </source>
</evidence>
<keyword evidence="1 3" id="KW-0808">Transferase</keyword>
<evidence type="ECO:0000256" key="1">
    <source>
        <dbReference type="HAMAP-Rule" id="MF_00025"/>
    </source>
</evidence>
<dbReference type="Proteomes" id="UP000565078">
    <property type="component" value="Unassembled WGS sequence"/>
</dbReference>
<dbReference type="InterPro" id="IPR000783">
    <property type="entry name" value="RNA_pol_subH/Rpb5_C"/>
</dbReference>
<reference evidence="4" key="1">
    <citation type="journal article" date="2020" name="bioRxiv">
        <title>A rank-normalized archaeal taxonomy based on genome phylogeny resolves widespread incomplete and uneven classifications.</title>
        <authorList>
            <person name="Rinke C."/>
            <person name="Chuvochina M."/>
            <person name="Mussig A.J."/>
            <person name="Chaumeil P.-A."/>
            <person name="Waite D.W."/>
            <person name="Whitman W.B."/>
            <person name="Parks D.H."/>
            <person name="Hugenholtz P."/>
        </authorList>
    </citation>
    <scope>NUCLEOTIDE SEQUENCE [LARGE SCALE GENOMIC DNA]</scope>
</reference>
<dbReference type="GO" id="GO:0003899">
    <property type="term" value="F:DNA-directed RNA polymerase activity"/>
    <property type="evidence" value="ECO:0007669"/>
    <property type="project" value="UniProtKB-UniRule"/>
</dbReference>
<dbReference type="GO" id="GO:0006351">
    <property type="term" value="P:DNA-templated transcription"/>
    <property type="evidence" value="ECO:0007669"/>
    <property type="project" value="UniProtKB-UniRule"/>
</dbReference>
<organism evidence="3 4">
    <name type="scientific">Candidatus Iainarchaeum sp</name>
    <dbReference type="NCBI Taxonomy" id="3101447"/>
    <lineage>
        <taxon>Archaea</taxon>
        <taxon>Candidatus Iainarchaeota</taxon>
        <taxon>Candidatus Iainarchaeia</taxon>
        <taxon>Candidatus Iainarchaeales</taxon>
        <taxon>Candidatus Iainarchaeaceae</taxon>
        <taxon>Candidatus Iainarchaeum</taxon>
    </lineage>
</organism>
<keyword evidence="1 3" id="KW-0548">Nucleotidyltransferase</keyword>
<dbReference type="GO" id="GO:0005737">
    <property type="term" value="C:cytoplasm"/>
    <property type="evidence" value="ECO:0007669"/>
    <property type="project" value="UniProtKB-SubCell"/>
</dbReference>
<keyword evidence="1 3" id="KW-0240">DNA-directed RNA polymerase</keyword>
<comment type="subcellular location">
    <subcellularLocation>
        <location evidence="1">Cytoplasm</location>
    </subcellularLocation>
</comment>
<sequence>MVSGWIGLDKVGEHFLVPKHEIVPDEKVKEVVAKFGSTLDSFPKIVADDPAIVEIGAKRGDLIKITRKSPTAGTSIYFRVVS</sequence>
<dbReference type="EMBL" id="DUGC01000071">
    <property type="protein sequence ID" value="HIH09931.1"/>
    <property type="molecule type" value="Genomic_DNA"/>
</dbReference>
<dbReference type="NCBIfam" id="NF007129">
    <property type="entry name" value="PRK09570.1"/>
    <property type="match status" value="1"/>
</dbReference>